<dbReference type="InterPro" id="IPR036390">
    <property type="entry name" value="WH_DNA-bd_sf"/>
</dbReference>
<dbReference type="SUPFAM" id="SSF46785">
    <property type="entry name" value="Winged helix' DNA-binding domain"/>
    <property type="match status" value="1"/>
</dbReference>
<gene>
    <name evidence="5" type="ORF">ACFOFO_13695</name>
</gene>
<dbReference type="PANTHER" id="PTHR33204:SF18">
    <property type="entry name" value="TRANSCRIPTIONAL REGULATORY PROTEIN"/>
    <property type="match status" value="1"/>
</dbReference>
<evidence type="ECO:0000256" key="3">
    <source>
        <dbReference type="ARBA" id="ARBA00023163"/>
    </source>
</evidence>
<evidence type="ECO:0000256" key="1">
    <source>
        <dbReference type="ARBA" id="ARBA00023015"/>
    </source>
</evidence>
<evidence type="ECO:0000313" key="6">
    <source>
        <dbReference type="Proteomes" id="UP001595530"/>
    </source>
</evidence>
<dbReference type="Pfam" id="PF01638">
    <property type="entry name" value="HxlR"/>
    <property type="match status" value="1"/>
</dbReference>
<dbReference type="PANTHER" id="PTHR33204">
    <property type="entry name" value="TRANSCRIPTIONAL REGULATOR, MARR FAMILY"/>
    <property type="match status" value="1"/>
</dbReference>
<dbReference type="PROSITE" id="PS51118">
    <property type="entry name" value="HTH_HXLR"/>
    <property type="match status" value="1"/>
</dbReference>
<keyword evidence="6" id="KW-1185">Reference proteome</keyword>
<protein>
    <submittedName>
        <fullName evidence="5">Winged helix-turn-helix transcriptional regulator</fullName>
    </submittedName>
</protein>
<evidence type="ECO:0000259" key="4">
    <source>
        <dbReference type="PROSITE" id="PS51118"/>
    </source>
</evidence>
<sequence>MKTTEFMSCPIARSAQLIGDEWVLLVLRALFRGPQRFDDLQKQTTAATNILTSRLKRLIDAGIVSKVPYQEHPPRFNYRLTKAGLGLFPLLIEMMRYGDEWLATPEPSALRLRHLDCGKITRAGQICSECGKPVTLKNVTMETLGGLPA</sequence>
<reference evidence="6" key="1">
    <citation type="journal article" date="2019" name="Int. J. Syst. Evol. Microbiol.">
        <title>The Global Catalogue of Microorganisms (GCM) 10K type strain sequencing project: providing services to taxonomists for standard genome sequencing and annotation.</title>
        <authorList>
            <consortium name="The Broad Institute Genomics Platform"/>
            <consortium name="The Broad Institute Genome Sequencing Center for Infectious Disease"/>
            <person name="Wu L."/>
            <person name="Ma J."/>
        </authorList>
    </citation>
    <scope>NUCLEOTIDE SEQUENCE [LARGE SCALE GENOMIC DNA]</scope>
    <source>
        <strain evidence="6">KCTC 42986</strain>
    </source>
</reference>
<feature type="domain" description="HTH hxlR-type" evidence="4">
    <location>
        <begin position="9"/>
        <end position="106"/>
    </location>
</feature>
<proteinExistence type="predicted"/>
<keyword evidence="2" id="KW-0238">DNA-binding</keyword>
<keyword evidence="3" id="KW-0804">Transcription</keyword>
<evidence type="ECO:0000313" key="5">
    <source>
        <dbReference type="EMBL" id="MFC3108997.1"/>
    </source>
</evidence>
<keyword evidence="1" id="KW-0805">Transcription regulation</keyword>
<evidence type="ECO:0000256" key="2">
    <source>
        <dbReference type="ARBA" id="ARBA00023125"/>
    </source>
</evidence>
<comment type="caution">
    <text evidence="5">The sequence shown here is derived from an EMBL/GenBank/DDBJ whole genome shotgun (WGS) entry which is preliminary data.</text>
</comment>
<dbReference type="InterPro" id="IPR036388">
    <property type="entry name" value="WH-like_DNA-bd_sf"/>
</dbReference>
<dbReference type="RefSeq" id="WP_390323469.1">
    <property type="nucleotide sequence ID" value="NZ_JBHRTP010000040.1"/>
</dbReference>
<dbReference type="InterPro" id="IPR002577">
    <property type="entry name" value="HTH_HxlR"/>
</dbReference>
<dbReference type="Gene3D" id="1.10.10.10">
    <property type="entry name" value="Winged helix-like DNA-binding domain superfamily/Winged helix DNA-binding domain"/>
    <property type="match status" value="1"/>
</dbReference>
<organism evidence="5 6">
    <name type="scientific">Undibacterium arcticum</name>
    <dbReference type="NCBI Taxonomy" id="1762892"/>
    <lineage>
        <taxon>Bacteria</taxon>
        <taxon>Pseudomonadati</taxon>
        <taxon>Pseudomonadota</taxon>
        <taxon>Betaproteobacteria</taxon>
        <taxon>Burkholderiales</taxon>
        <taxon>Oxalobacteraceae</taxon>
        <taxon>Undibacterium</taxon>
    </lineage>
</organism>
<dbReference type="Proteomes" id="UP001595530">
    <property type="component" value="Unassembled WGS sequence"/>
</dbReference>
<dbReference type="EMBL" id="JBHRTP010000040">
    <property type="protein sequence ID" value="MFC3108997.1"/>
    <property type="molecule type" value="Genomic_DNA"/>
</dbReference>
<name>A0ABV7F1R4_9BURK</name>
<accession>A0ABV7F1R4</accession>